<feature type="transmembrane region" description="Helical" evidence="2">
    <location>
        <begin position="116"/>
        <end position="131"/>
    </location>
</feature>
<comment type="caution">
    <text evidence="3">The sequence shown here is derived from an EMBL/GenBank/DDBJ whole genome shotgun (WGS) entry which is preliminary data.</text>
</comment>
<keyword evidence="2" id="KW-0472">Membrane</keyword>
<evidence type="ECO:0000256" key="2">
    <source>
        <dbReference type="SAM" id="Phobius"/>
    </source>
</evidence>
<evidence type="ECO:0000313" key="4">
    <source>
        <dbReference type="Proteomes" id="UP000000702"/>
    </source>
</evidence>
<evidence type="ECO:0000256" key="1">
    <source>
        <dbReference type="SAM" id="MobiDB-lite"/>
    </source>
</evidence>
<evidence type="ECO:0000313" key="3">
    <source>
        <dbReference type="EMBL" id="CCD15865.1"/>
    </source>
</evidence>
<keyword evidence="4" id="KW-1185">Reference proteome</keyword>
<dbReference type="AlphaFoldDB" id="F9WEZ9"/>
<feature type="compositionally biased region" description="Basic residues" evidence="1">
    <location>
        <begin position="28"/>
        <end position="43"/>
    </location>
</feature>
<dbReference type="Proteomes" id="UP000000702">
    <property type="component" value="Unassembled WGS sequence"/>
</dbReference>
<organism evidence="3 4">
    <name type="scientific">Trypanosoma congolense (strain IL3000)</name>
    <dbReference type="NCBI Taxonomy" id="1068625"/>
    <lineage>
        <taxon>Eukaryota</taxon>
        <taxon>Discoba</taxon>
        <taxon>Euglenozoa</taxon>
        <taxon>Kinetoplastea</taxon>
        <taxon>Metakinetoplastina</taxon>
        <taxon>Trypanosomatida</taxon>
        <taxon>Trypanosomatidae</taxon>
        <taxon>Trypanosoma</taxon>
        <taxon>Nannomonas</taxon>
    </lineage>
</organism>
<protein>
    <submittedName>
        <fullName evidence="3">Uncharacterized protein</fullName>
    </submittedName>
</protein>
<keyword evidence="2" id="KW-1133">Transmembrane helix</keyword>
<reference evidence="3 4" key="2">
    <citation type="journal article" date="2012" name="Proc. Natl. Acad. Sci. U.S.A.">
        <title>Antigenic diversity is generated by distinct evolutionary mechanisms in African trypanosome species.</title>
        <authorList>
            <person name="Jackson A.P."/>
            <person name="Berry A."/>
            <person name="Aslett M."/>
            <person name="Allison H.C."/>
            <person name="Burton P."/>
            <person name="Vavrova-Anderson J."/>
            <person name="Brown R."/>
            <person name="Browne H."/>
            <person name="Corton N."/>
            <person name="Hauser H."/>
            <person name="Gamble J."/>
            <person name="Gilderthorp R."/>
            <person name="Marcello L."/>
            <person name="McQuillan J."/>
            <person name="Otto T.D."/>
            <person name="Quail M.A."/>
            <person name="Sanders M.J."/>
            <person name="van Tonder A."/>
            <person name="Ginger M.L."/>
            <person name="Field M.C."/>
            <person name="Barry J.D."/>
            <person name="Hertz-Fowler C."/>
            <person name="Berriman M."/>
        </authorList>
    </citation>
    <scope>NUCLEOTIDE SEQUENCE [LARGE SCALE GENOMIC DNA]</scope>
    <source>
        <strain evidence="3 4">IL3000</strain>
    </source>
</reference>
<name>F9WEZ9_TRYCI</name>
<reference evidence="4" key="1">
    <citation type="submission" date="2011-07" db="EMBL/GenBank/DDBJ databases">
        <title>Divergent evolution of antigenic variation in African trypanosomes.</title>
        <authorList>
            <person name="Jackson A.P."/>
            <person name="Berry A."/>
            <person name="Allison H.C."/>
            <person name="Burton P."/>
            <person name="Anderson J."/>
            <person name="Aslett M."/>
            <person name="Brown R."/>
            <person name="Corton N."/>
            <person name="Harris D."/>
            <person name="Hauser H."/>
            <person name="Gamble J."/>
            <person name="Gilderthorp R."/>
            <person name="McQuillan J."/>
            <person name="Quail M.A."/>
            <person name="Sanders M."/>
            <person name="Van Tonder A."/>
            <person name="Ginger M.L."/>
            <person name="Donelson J.E."/>
            <person name="Field M.C."/>
            <person name="Barry J.D."/>
            <person name="Berriman M."/>
            <person name="Hertz-Fowler C."/>
        </authorList>
    </citation>
    <scope>NUCLEOTIDE SEQUENCE [LARGE SCALE GENOMIC DNA]</scope>
    <source>
        <strain evidence="4">IL3000</strain>
    </source>
</reference>
<gene>
    <name evidence="3" type="ORF">TCIL3000_0_00980</name>
</gene>
<feature type="compositionally biased region" description="Basic residues" evidence="1">
    <location>
        <begin position="55"/>
        <end position="76"/>
    </location>
</feature>
<proteinExistence type="predicted"/>
<accession>F9WEZ9</accession>
<dbReference type="EMBL" id="CAEQ01002084">
    <property type="protein sequence ID" value="CCD15865.1"/>
    <property type="molecule type" value="Genomic_DNA"/>
</dbReference>
<keyword evidence="2" id="KW-0812">Transmembrane</keyword>
<sequence length="132" mass="15707">MQILLVVQSVEGGGGVEKRARTEQINQRRARRKQRNKQTKKKAALLPKEHELHRNIRPPHQLHKQKKPIKKQKVAHRPVDNRPLQSRSEPHFSQRICVVLEILHFILLPLPLPRLVMHYLFLFYCLFFSLFD</sequence>
<feature type="region of interest" description="Disordered" evidence="1">
    <location>
        <begin position="16"/>
        <end position="87"/>
    </location>
</feature>